<dbReference type="PROSITE" id="PS00409">
    <property type="entry name" value="PROKAR_NTER_METHYL"/>
    <property type="match status" value="1"/>
</dbReference>
<keyword evidence="1" id="KW-0812">Transmembrane</keyword>
<dbReference type="Pfam" id="PF07963">
    <property type="entry name" value="N_methyl"/>
    <property type="match status" value="1"/>
</dbReference>
<dbReference type="InterPro" id="IPR012902">
    <property type="entry name" value="N_methyl_site"/>
</dbReference>
<reference evidence="2 3" key="1">
    <citation type="submission" date="2017-10" db="EMBL/GenBank/DDBJ databases">
        <title>Whole genome sequencing of members of genus Pseudoxanthomonas.</title>
        <authorList>
            <person name="Kumar S."/>
            <person name="Bansal K."/>
            <person name="Kaur A."/>
            <person name="Patil P."/>
            <person name="Sharma S."/>
            <person name="Patil P.B."/>
        </authorList>
    </citation>
    <scope>NUCLEOTIDE SEQUENCE [LARGE SCALE GENOMIC DNA]</scope>
    <source>
        <strain evidence="2 3">DSM 17109</strain>
    </source>
</reference>
<name>A0ABQ6ZCY2_9GAMM</name>
<organism evidence="2 3">
    <name type="scientific">Pseudoxanthomonas japonensis</name>
    <dbReference type="NCBI Taxonomy" id="69284"/>
    <lineage>
        <taxon>Bacteria</taxon>
        <taxon>Pseudomonadati</taxon>
        <taxon>Pseudomonadota</taxon>
        <taxon>Gammaproteobacteria</taxon>
        <taxon>Lysobacterales</taxon>
        <taxon>Lysobacteraceae</taxon>
        <taxon>Pseudoxanthomonas</taxon>
    </lineage>
</organism>
<keyword evidence="3" id="KW-1185">Reference proteome</keyword>
<dbReference type="EMBL" id="PDWW01000034">
    <property type="protein sequence ID" value="KAF1722175.1"/>
    <property type="molecule type" value="Genomic_DNA"/>
</dbReference>
<keyword evidence="1" id="KW-0472">Membrane</keyword>
<sequence>MSHRIHSVAASRRRPLPSARSLRGISLIEVLVAVVVLSIGLLGVAAMQSVALRGGQSSLETSQAVMQTNAILDAMRANRAAAEDYNTDGMMCAAEAGSSVAESDLQTWITDLKNNIANTDDDDTTCGQITGCPEACVITIQWDDSRAGGGNERRVVTRTTI</sequence>
<evidence type="ECO:0000313" key="2">
    <source>
        <dbReference type="EMBL" id="KAF1722175.1"/>
    </source>
</evidence>
<gene>
    <name evidence="2" type="primary">pilV</name>
    <name evidence="2" type="ORF">CSC78_17270</name>
</gene>
<comment type="caution">
    <text evidence="2">The sequence shown here is derived from an EMBL/GenBank/DDBJ whole genome shotgun (WGS) entry which is preliminary data.</text>
</comment>
<protein>
    <submittedName>
        <fullName evidence="2">Type IV pilus modification protein PilV</fullName>
    </submittedName>
</protein>
<accession>A0ABQ6ZCY2</accession>
<proteinExistence type="predicted"/>
<dbReference type="NCBIfam" id="TIGR02523">
    <property type="entry name" value="type_IV_pilV"/>
    <property type="match status" value="1"/>
</dbReference>
<evidence type="ECO:0000256" key="1">
    <source>
        <dbReference type="SAM" id="Phobius"/>
    </source>
</evidence>
<dbReference type="NCBIfam" id="TIGR02532">
    <property type="entry name" value="IV_pilin_GFxxxE"/>
    <property type="match status" value="1"/>
</dbReference>
<evidence type="ECO:0000313" key="3">
    <source>
        <dbReference type="Proteomes" id="UP000781710"/>
    </source>
</evidence>
<dbReference type="InterPro" id="IPR013362">
    <property type="entry name" value="Pilus_4_PilV"/>
</dbReference>
<dbReference type="RefSeq" id="WP_162339110.1">
    <property type="nucleotide sequence ID" value="NZ_JBHSRQ010000031.1"/>
</dbReference>
<dbReference type="Proteomes" id="UP000781710">
    <property type="component" value="Unassembled WGS sequence"/>
</dbReference>
<keyword evidence="1" id="KW-1133">Transmembrane helix</keyword>
<feature type="transmembrane region" description="Helical" evidence="1">
    <location>
        <begin position="21"/>
        <end position="47"/>
    </location>
</feature>